<dbReference type="AlphaFoldDB" id="A0A1S1LXT0"/>
<gene>
    <name evidence="2" type="ORF">BKG82_01505</name>
</gene>
<keyword evidence="1" id="KW-0732">Signal</keyword>
<proteinExistence type="predicted"/>
<reference evidence="2 3" key="1">
    <citation type="submission" date="2016-10" db="EMBL/GenBank/DDBJ databases">
        <title>Evaluation of Human, Veterinary and Environmental Mycobacterium chelonae Isolates by Core Genome Phylogenomic Analysis, Targeted Gene Comparison, and Anti-microbial Susceptibility Patterns: A Tale of Mistaken Identities.</title>
        <authorList>
            <person name="Fogelson S.B."/>
            <person name="Camus A.C."/>
            <person name="Lorenz W."/>
            <person name="Vasireddy R."/>
            <person name="Vasireddy S."/>
            <person name="Smith T."/>
            <person name="Brown-Elliott B.A."/>
            <person name="Wallace R.J.Jr."/>
            <person name="Hasan N.A."/>
            <person name="Reischl U."/>
            <person name="Sanchez S."/>
        </authorList>
    </citation>
    <scope>NUCLEOTIDE SEQUENCE [LARGE SCALE GENOMIC DNA]</scope>
    <source>
        <strain evidence="2 3">15515</strain>
    </source>
</reference>
<protein>
    <recommendedName>
        <fullName evidence="4">Chitin-binding type-2 domain-containing protein</fullName>
    </recommendedName>
</protein>
<evidence type="ECO:0000256" key="1">
    <source>
        <dbReference type="SAM" id="SignalP"/>
    </source>
</evidence>
<accession>A0A1S1LXT0</accession>
<dbReference type="RefSeq" id="WP_057969734.1">
    <property type="nucleotide sequence ID" value="NZ_MLII01000034.1"/>
</dbReference>
<comment type="caution">
    <text evidence="2">The sequence shown here is derived from an EMBL/GenBank/DDBJ whole genome shotgun (WGS) entry which is preliminary data.</text>
</comment>
<evidence type="ECO:0000313" key="3">
    <source>
        <dbReference type="Proteomes" id="UP000180043"/>
    </source>
</evidence>
<feature type="signal peptide" evidence="1">
    <location>
        <begin position="1"/>
        <end position="29"/>
    </location>
</feature>
<evidence type="ECO:0008006" key="4">
    <source>
        <dbReference type="Google" id="ProtNLM"/>
    </source>
</evidence>
<sequence length="80" mass="8592">MSKLMRLTIVTAVATLIPLACTVAPIVSADPIVPNCPDGWWDPVANTCRPAIATTPLSCDNGWWWDPVGNVCRPPVIPPQ</sequence>
<feature type="chain" id="PRO_5010362694" description="Chitin-binding type-2 domain-containing protein" evidence="1">
    <location>
        <begin position="30"/>
        <end position="80"/>
    </location>
</feature>
<name>A0A1S1LXT0_MYCCH</name>
<organism evidence="2 3">
    <name type="scientific">Mycobacteroides chelonae</name>
    <name type="common">Mycobacterium chelonae</name>
    <dbReference type="NCBI Taxonomy" id="1774"/>
    <lineage>
        <taxon>Bacteria</taxon>
        <taxon>Bacillati</taxon>
        <taxon>Actinomycetota</taxon>
        <taxon>Actinomycetes</taxon>
        <taxon>Mycobacteriales</taxon>
        <taxon>Mycobacteriaceae</taxon>
        <taxon>Mycobacteroides</taxon>
    </lineage>
</organism>
<evidence type="ECO:0000313" key="2">
    <source>
        <dbReference type="EMBL" id="OHU60794.1"/>
    </source>
</evidence>
<dbReference type="Proteomes" id="UP000180043">
    <property type="component" value="Unassembled WGS sequence"/>
</dbReference>
<dbReference type="EMBL" id="MLIQ01000006">
    <property type="protein sequence ID" value="OHU60794.1"/>
    <property type="molecule type" value="Genomic_DNA"/>
</dbReference>